<keyword evidence="2 5" id="KW-0812">Transmembrane</keyword>
<evidence type="ECO:0000256" key="3">
    <source>
        <dbReference type="ARBA" id="ARBA00022989"/>
    </source>
</evidence>
<feature type="transmembrane region" description="Helical" evidence="5">
    <location>
        <begin position="231"/>
        <end position="248"/>
    </location>
</feature>
<dbReference type="EMBL" id="LSKU01000001">
    <property type="protein sequence ID" value="KXG44078.1"/>
    <property type="molecule type" value="Genomic_DNA"/>
</dbReference>
<evidence type="ECO:0000256" key="5">
    <source>
        <dbReference type="RuleBase" id="RU363041"/>
    </source>
</evidence>
<comment type="similarity">
    <text evidence="5">Belongs to the 4-toluene sulfonate uptake permease (TSUP) (TC 2.A.102) family.</text>
</comment>
<evidence type="ECO:0000313" key="7">
    <source>
        <dbReference type="Proteomes" id="UP000070352"/>
    </source>
</evidence>
<keyword evidence="3 5" id="KW-1133">Transmembrane helix</keyword>
<protein>
    <recommendedName>
        <fullName evidence="5">Probable membrane transporter protein</fullName>
    </recommendedName>
</protein>
<feature type="transmembrane region" description="Helical" evidence="5">
    <location>
        <begin position="198"/>
        <end position="219"/>
    </location>
</feature>
<feature type="transmembrane region" description="Helical" evidence="5">
    <location>
        <begin position="45"/>
        <end position="63"/>
    </location>
</feature>
<evidence type="ECO:0000313" key="6">
    <source>
        <dbReference type="EMBL" id="KXG44078.1"/>
    </source>
</evidence>
<proteinExistence type="inferred from homology"/>
<evidence type="ECO:0000256" key="2">
    <source>
        <dbReference type="ARBA" id="ARBA00022692"/>
    </source>
</evidence>
<evidence type="ECO:0000256" key="1">
    <source>
        <dbReference type="ARBA" id="ARBA00004141"/>
    </source>
</evidence>
<gene>
    <name evidence="6" type="ORF">U473_08715</name>
</gene>
<accession>A0A135L517</accession>
<comment type="subcellular location">
    <subcellularLocation>
        <location evidence="5">Cell membrane</location>
        <topology evidence="5">Multi-pass membrane protein</topology>
    </subcellularLocation>
    <subcellularLocation>
        <location evidence="1">Membrane</location>
        <topology evidence="1">Multi-pass membrane protein</topology>
    </subcellularLocation>
</comment>
<dbReference type="InterPro" id="IPR002781">
    <property type="entry name" value="TM_pro_TauE-like"/>
</dbReference>
<keyword evidence="7" id="KW-1185">Reference proteome</keyword>
<feature type="transmembrane region" description="Helical" evidence="5">
    <location>
        <begin position="6"/>
        <end position="38"/>
    </location>
</feature>
<keyword evidence="5" id="KW-1003">Cell membrane</keyword>
<dbReference type="Pfam" id="PF01925">
    <property type="entry name" value="TauE"/>
    <property type="match status" value="1"/>
</dbReference>
<name>A0A135L517_9BACI</name>
<reference evidence="6 7" key="1">
    <citation type="submission" date="2016-02" db="EMBL/GenBank/DDBJ databases">
        <title>Draft Genome for Tepidibacillus decaturensis nov. sp. Strain Z9, an Anaerobic, Moderately Thermophilic and Heterotrophic Bacterium from Deep Subsurface of the Illinois Basin, USA.</title>
        <authorList>
            <person name="Dong Y."/>
            <person name="Chang J.Y."/>
            <person name="Sanford R."/>
            <person name="Fouke B.W."/>
        </authorList>
    </citation>
    <scope>NUCLEOTIDE SEQUENCE [LARGE SCALE GENOMIC DNA]</scope>
    <source>
        <strain evidence="6 7">Z9</strain>
    </source>
</reference>
<organism evidence="6 7">
    <name type="scientific">Tepidibacillus decaturensis</name>
    <dbReference type="NCBI Taxonomy" id="1413211"/>
    <lineage>
        <taxon>Bacteria</taxon>
        <taxon>Bacillati</taxon>
        <taxon>Bacillota</taxon>
        <taxon>Bacilli</taxon>
        <taxon>Bacillales</taxon>
        <taxon>Bacillaceae</taxon>
        <taxon>Tepidibacillus</taxon>
    </lineage>
</organism>
<evidence type="ECO:0000256" key="4">
    <source>
        <dbReference type="ARBA" id="ARBA00023136"/>
    </source>
</evidence>
<keyword evidence="4 5" id="KW-0472">Membrane</keyword>
<feature type="transmembrane region" description="Helical" evidence="5">
    <location>
        <begin position="75"/>
        <end position="94"/>
    </location>
</feature>
<dbReference type="OrthoDB" id="25340at2"/>
<dbReference type="AlphaFoldDB" id="A0A135L517"/>
<dbReference type="RefSeq" id="WP_068725363.1">
    <property type="nucleotide sequence ID" value="NZ_LSKU01000001.1"/>
</dbReference>
<sequence length="249" mass="27844">MSMYALAVLIILIVGVVTLYLKITIDRIFLVLLLMFWLKIDIHQAIIINGLVMLLASFLFVRGNKEQILQIPKNVFWPVAIIAFIGGLVGRWFGSSLDSKVLMIILGVYAVLVGLRLVLLKPKLVQPGQLKPVIAVISFLFSILTGLISAGGKPIQIPLLMKTQKLSMPQAYMMGSIGTMFAVIGLLTGQVLVDYSFFQAKMFSWAWVFYVGFSLIMILFEKKWSPKGQRIMSYIVGPLLILVGFRLFI</sequence>
<feature type="transmembrane region" description="Helical" evidence="5">
    <location>
        <begin position="132"/>
        <end position="150"/>
    </location>
</feature>
<dbReference type="Proteomes" id="UP000070352">
    <property type="component" value="Unassembled WGS sequence"/>
</dbReference>
<feature type="transmembrane region" description="Helical" evidence="5">
    <location>
        <begin position="171"/>
        <end position="192"/>
    </location>
</feature>
<dbReference type="GO" id="GO:0005886">
    <property type="term" value="C:plasma membrane"/>
    <property type="evidence" value="ECO:0007669"/>
    <property type="project" value="UniProtKB-SubCell"/>
</dbReference>
<comment type="caution">
    <text evidence="6">The sequence shown here is derived from an EMBL/GenBank/DDBJ whole genome shotgun (WGS) entry which is preliminary data.</text>
</comment>
<feature type="transmembrane region" description="Helical" evidence="5">
    <location>
        <begin position="101"/>
        <end position="120"/>
    </location>
</feature>